<evidence type="ECO:0000313" key="1">
    <source>
        <dbReference type="EMBL" id="GBG06437.1"/>
    </source>
</evidence>
<sequence length="74" mass="7987">MYVGTLSGQAGTDAATWLQASLEQPWGRGDKANYTAAIIPRGFESYTRLLHPGSLALHKVVSLYSLELCFQSAA</sequence>
<comment type="caution">
    <text evidence="1">The sequence shown here is derived from an EMBL/GenBank/DDBJ whole genome shotgun (WGS) entry which is preliminary data.</text>
</comment>
<dbReference type="Proteomes" id="UP000245202">
    <property type="component" value="Unassembled WGS sequence"/>
</dbReference>
<reference evidence="1 2" key="1">
    <citation type="submission" date="2017-08" db="EMBL/GenBank/DDBJ databases">
        <title>Substantial Increase in Enzyme Production by Combined Drug-Resistance Mutations in Paenibacillus agaridevorans.</title>
        <authorList>
            <person name="Tanaka Y."/>
            <person name="Funane K."/>
            <person name="Hosaka T."/>
            <person name="Shiwa Y."/>
            <person name="Fujita N."/>
            <person name="Miyazaki T."/>
            <person name="Yoshikawa H."/>
            <person name="Murakami K."/>
            <person name="Kasahara K."/>
            <person name="Inaoka T."/>
            <person name="Hiraga Y."/>
            <person name="Ochi K."/>
        </authorList>
    </citation>
    <scope>NUCLEOTIDE SEQUENCE [LARGE SCALE GENOMIC DNA]</scope>
    <source>
        <strain evidence="1 2">T-3040</strain>
    </source>
</reference>
<dbReference type="AlphaFoldDB" id="A0A2R5EIT4"/>
<evidence type="ECO:0000313" key="2">
    <source>
        <dbReference type="Proteomes" id="UP000245202"/>
    </source>
</evidence>
<protein>
    <submittedName>
        <fullName evidence="1">Uncharacterized protein</fullName>
    </submittedName>
</protein>
<dbReference type="EMBL" id="BDQX01000047">
    <property type="protein sequence ID" value="GBG06437.1"/>
    <property type="molecule type" value="Genomic_DNA"/>
</dbReference>
<keyword evidence="2" id="KW-1185">Reference proteome</keyword>
<name>A0A2R5EIT4_9BACL</name>
<organism evidence="1 2">
    <name type="scientific">Paenibacillus agaridevorans</name>
    <dbReference type="NCBI Taxonomy" id="171404"/>
    <lineage>
        <taxon>Bacteria</taxon>
        <taxon>Bacillati</taxon>
        <taxon>Bacillota</taxon>
        <taxon>Bacilli</taxon>
        <taxon>Bacillales</taxon>
        <taxon>Paenibacillaceae</taxon>
        <taxon>Paenibacillus</taxon>
    </lineage>
</organism>
<proteinExistence type="predicted"/>
<gene>
    <name evidence="1" type="ORF">PAT3040_00964</name>
</gene>
<accession>A0A2R5EIT4</accession>